<evidence type="ECO:0000313" key="7">
    <source>
        <dbReference type="Proteomes" id="UP000510682"/>
    </source>
</evidence>
<dbReference type="GO" id="GO:0050660">
    <property type="term" value="F:flavin adenine dinucleotide binding"/>
    <property type="evidence" value="ECO:0007669"/>
    <property type="project" value="InterPro"/>
</dbReference>
<evidence type="ECO:0000256" key="1">
    <source>
        <dbReference type="ARBA" id="ARBA00010790"/>
    </source>
</evidence>
<dbReference type="PRINTS" id="PR00411">
    <property type="entry name" value="PNDRDTASEI"/>
</dbReference>
<dbReference type="Pfam" id="PF00732">
    <property type="entry name" value="GMC_oxred_N"/>
    <property type="match status" value="1"/>
</dbReference>
<dbReference type="PANTHER" id="PTHR46056">
    <property type="entry name" value="LONG-CHAIN-ALCOHOL OXIDASE"/>
    <property type="match status" value="1"/>
</dbReference>
<accession>A0A7D6I9S6</accession>
<feature type="domain" description="Rhodanese" evidence="5">
    <location>
        <begin position="149"/>
        <end position="187"/>
    </location>
</feature>
<keyword evidence="3" id="KW-0274">FAD</keyword>
<dbReference type="Proteomes" id="UP000510682">
    <property type="component" value="Chromosome"/>
</dbReference>
<sequence length="642" mass="66887">MNRLADRAAAAFGTALLPEEHGGPAAALLAERLDRYLTAMPATSRLAIQAGLVSVTAASYLTTGRSLARLSPQRRVEVLHRIAALHPDAGAAVEGLKVVMLLANGADTYAAELLSRAQRDVAVRPDAELNVTPSDESASVLTADAVVVGSGAGGAMAARTLAQAGLNVVVLEEGRRWTVEEFRTTHPIDRYAGLYRGAGATIALGRPSVVLPMGRAVGGTTVVNSGTCYRPPVAVQRRWQREFGLELADPERLATYLDEVERTLQVAPTSRNVMGRNGNLLLDAARSLGWQAAPIPRNAPGCEGCCQCAIGCPHNAKFGVHLNALPQACAAGARIVSQACVERVLVTNGRARGVRARRPDGTAIDVLAETVVVAAGATETPMLLQRSGIGGHPRLGSNLALHPATLLAGRFDDDVYAWRGVLQSAAVHEFHESDGVLIEATSTPPGMGSIVFPGFGTELLHWLARAPQIATFGAMVADRGVGSVHSVRGETVVRYDIAGADVAKLRLALQAIGRLLFAAGAVEVLTGLPGASPVKSVAELQDVLSRSDPRSLHLSAFHPTGTAAAGSDEQVCPVDPVGRLRGVDGVWVADASILPSCPEVNPQLSIMAMALAVAEQVVAALTGSPEVSPYRPQLGSAGAQNH</sequence>
<organism evidence="6 7">
    <name type="scientific">Mycobacterium vicinigordonae</name>
    <dbReference type="NCBI Taxonomy" id="1719132"/>
    <lineage>
        <taxon>Bacteria</taxon>
        <taxon>Bacillati</taxon>
        <taxon>Actinomycetota</taxon>
        <taxon>Actinomycetes</taxon>
        <taxon>Mycobacteriales</taxon>
        <taxon>Mycobacteriaceae</taxon>
        <taxon>Mycobacterium</taxon>
    </lineage>
</organism>
<dbReference type="EMBL" id="CP059165">
    <property type="protein sequence ID" value="QLL08177.1"/>
    <property type="molecule type" value="Genomic_DNA"/>
</dbReference>
<reference evidence="6" key="1">
    <citation type="submission" date="2020-07" db="EMBL/GenBank/DDBJ databases">
        <title>Description of Mycobacterium gordonae subsp. intergordonae subsp.nov. and Mycobacterium gordonae subsp. gordonae subsp. nov.</title>
        <authorList>
            <person name="Huang H."/>
        </authorList>
    </citation>
    <scope>NUCLEOTIDE SEQUENCE [LARGE SCALE GENOMIC DNA]</scope>
    <source>
        <strain evidence="6">24T</strain>
    </source>
</reference>
<evidence type="ECO:0000259" key="5">
    <source>
        <dbReference type="PROSITE" id="PS50206"/>
    </source>
</evidence>
<keyword evidence="4" id="KW-0560">Oxidoreductase</keyword>
<evidence type="ECO:0000256" key="2">
    <source>
        <dbReference type="ARBA" id="ARBA00022630"/>
    </source>
</evidence>
<dbReference type="RefSeq" id="WP_180916777.1">
    <property type="nucleotide sequence ID" value="NZ_CP059165.1"/>
</dbReference>
<dbReference type="KEGG" id="mgor:H0P51_04165"/>
<dbReference type="InterPro" id="IPR001763">
    <property type="entry name" value="Rhodanese-like_dom"/>
</dbReference>
<dbReference type="GO" id="GO:0016614">
    <property type="term" value="F:oxidoreductase activity, acting on CH-OH group of donors"/>
    <property type="evidence" value="ECO:0007669"/>
    <property type="project" value="InterPro"/>
</dbReference>
<comment type="similarity">
    <text evidence="1">Belongs to the GMC oxidoreductase family.</text>
</comment>
<evidence type="ECO:0000313" key="6">
    <source>
        <dbReference type="EMBL" id="QLL08177.1"/>
    </source>
</evidence>
<dbReference type="Pfam" id="PF05199">
    <property type="entry name" value="GMC_oxred_C"/>
    <property type="match status" value="1"/>
</dbReference>
<dbReference type="PROSITE" id="PS50206">
    <property type="entry name" value="RHODANESE_3"/>
    <property type="match status" value="1"/>
</dbReference>
<protein>
    <submittedName>
        <fullName evidence="6">GMC family oxidoreductase</fullName>
    </submittedName>
</protein>
<gene>
    <name evidence="6" type="ORF">H0P51_04165</name>
</gene>
<dbReference type="PANTHER" id="PTHR46056:SF12">
    <property type="entry name" value="LONG-CHAIN-ALCOHOL OXIDASE"/>
    <property type="match status" value="1"/>
</dbReference>
<reference evidence="6" key="2">
    <citation type="submission" date="2020-07" db="EMBL/GenBank/DDBJ databases">
        <authorList>
            <person name="Yu X."/>
        </authorList>
    </citation>
    <scope>NUCLEOTIDE SEQUENCE [LARGE SCALE GENOMIC DNA]</scope>
    <source>
        <strain evidence="6">24T</strain>
    </source>
</reference>
<evidence type="ECO:0000256" key="4">
    <source>
        <dbReference type="ARBA" id="ARBA00023002"/>
    </source>
</evidence>
<dbReference type="InterPro" id="IPR000172">
    <property type="entry name" value="GMC_OxRdtase_N"/>
</dbReference>
<dbReference type="InterPro" id="IPR003953">
    <property type="entry name" value="FAD-dep_OxRdtase_2_FAD-bd"/>
</dbReference>
<name>A0A7D6I9S6_9MYCO</name>
<dbReference type="InterPro" id="IPR036188">
    <property type="entry name" value="FAD/NAD-bd_sf"/>
</dbReference>
<dbReference type="Gene3D" id="3.30.410.10">
    <property type="entry name" value="Cholesterol Oxidase, domain 2"/>
    <property type="match status" value="1"/>
</dbReference>
<dbReference type="AlphaFoldDB" id="A0A7D6I9S6"/>
<dbReference type="Gene3D" id="3.50.50.60">
    <property type="entry name" value="FAD/NAD(P)-binding domain"/>
    <property type="match status" value="2"/>
</dbReference>
<evidence type="ECO:0000256" key="3">
    <source>
        <dbReference type="ARBA" id="ARBA00022827"/>
    </source>
</evidence>
<proteinExistence type="inferred from homology"/>
<dbReference type="PROSITE" id="PS00624">
    <property type="entry name" value="GMC_OXRED_2"/>
    <property type="match status" value="1"/>
</dbReference>
<dbReference type="Pfam" id="PF00890">
    <property type="entry name" value="FAD_binding_2"/>
    <property type="match status" value="1"/>
</dbReference>
<dbReference type="InterPro" id="IPR007867">
    <property type="entry name" value="GMC_OxRtase_C"/>
</dbReference>
<dbReference type="SUPFAM" id="SSF51905">
    <property type="entry name" value="FAD/NAD(P)-binding domain"/>
    <property type="match status" value="1"/>
</dbReference>
<keyword evidence="7" id="KW-1185">Reference proteome</keyword>
<keyword evidence="2" id="KW-0285">Flavoprotein</keyword>